<evidence type="ECO:0000259" key="2">
    <source>
        <dbReference type="Pfam" id="PF00483"/>
    </source>
</evidence>
<dbReference type="Pfam" id="PF25087">
    <property type="entry name" value="GMPPB_C"/>
    <property type="match status" value="1"/>
</dbReference>
<dbReference type="InterPro" id="IPR029044">
    <property type="entry name" value="Nucleotide-diphossugar_trans"/>
</dbReference>
<dbReference type="AlphaFoldDB" id="A0A397BET0"/>
<gene>
    <name evidence="4" type="ORF">DYB25_000348</name>
</gene>
<comment type="caution">
    <text evidence="4">The sequence shown here is derived from an EMBL/GenBank/DDBJ whole genome shotgun (WGS) entry which is preliminary data.</text>
</comment>
<dbReference type="InterPro" id="IPR056729">
    <property type="entry name" value="GMPPB_C"/>
</dbReference>
<name>A0A397BET0_APHAT</name>
<sequence length="464" mass="51611">MDLPTPLFPIAGRPMLYHHVEACAKVPNLQEILLIGAYDAGLFASFMDRVTRNIIGIPSIRYLQERQHLGTGGGLRTFREDIESGGPDLFFVLHFDICCSFPLVDMLHHHIRAQAFVTVLGKRVFPDEAKTYGCLVADPDSSEVVHWAEKPTSFVSDLINCGVYLLNMDMLQDIVELGDALADQRQQAALRSATYPHLFHNIPDQLRYDDACWHDLLGCHFQREDDDPLYRRLEQDFLLPMAGTQTLFVFETGDFWCQIKTPGMAVMCSELYMQRYRYVDPTLLASTGGKLSPRIEGNVVVHPSASVHPTAKLGPNVCVGAGVTIGRGVRVAHSIVLAGTTIRDHACVLFSILGWNAMVGEWVRVEGTAAPTHTLQRQKYYTRSVMMVLFAEIWTCVWIRTTYKTTIGEPPNDKPDAASVGGGGVRDVTILGTAVVCMPEVIVRNCIVLPRKTLTQSCHNQVLL</sequence>
<proteinExistence type="inferred from homology"/>
<protein>
    <submittedName>
        <fullName evidence="4">Uncharacterized protein</fullName>
    </submittedName>
</protein>
<reference evidence="4 5" key="1">
    <citation type="submission" date="2018-08" db="EMBL/GenBank/DDBJ databases">
        <title>Aphanomyces genome sequencing and annotation.</title>
        <authorList>
            <person name="Minardi D."/>
            <person name="Oidtmann B."/>
            <person name="Van Der Giezen M."/>
            <person name="Studholme D.J."/>
        </authorList>
    </citation>
    <scope>NUCLEOTIDE SEQUENCE [LARGE SCALE GENOMIC DNA]</scope>
    <source>
        <strain evidence="4 5">Yx</strain>
    </source>
</reference>
<evidence type="ECO:0000259" key="3">
    <source>
        <dbReference type="Pfam" id="PF25087"/>
    </source>
</evidence>
<dbReference type="EMBL" id="QUTA01005289">
    <property type="protein sequence ID" value="RHY16426.1"/>
    <property type="molecule type" value="Genomic_DNA"/>
</dbReference>
<dbReference type="InterPro" id="IPR050486">
    <property type="entry name" value="Mannose-1P_guanyltransferase"/>
</dbReference>
<accession>A0A397BET0</accession>
<dbReference type="VEuPathDB" id="FungiDB:H257_09705"/>
<dbReference type="Gene3D" id="3.90.550.10">
    <property type="entry name" value="Spore Coat Polysaccharide Biosynthesis Protein SpsA, Chain A"/>
    <property type="match status" value="1"/>
</dbReference>
<dbReference type="PANTHER" id="PTHR22572">
    <property type="entry name" value="SUGAR-1-PHOSPHATE GUANYL TRANSFERASE"/>
    <property type="match status" value="1"/>
</dbReference>
<evidence type="ECO:0000256" key="1">
    <source>
        <dbReference type="ARBA" id="ARBA00007274"/>
    </source>
</evidence>
<evidence type="ECO:0000313" key="5">
    <source>
        <dbReference type="Proteomes" id="UP000266239"/>
    </source>
</evidence>
<evidence type="ECO:0000313" key="4">
    <source>
        <dbReference type="EMBL" id="RHY16426.1"/>
    </source>
</evidence>
<dbReference type="InterPro" id="IPR005835">
    <property type="entry name" value="NTP_transferase_dom"/>
</dbReference>
<dbReference type="Pfam" id="PF00483">
    <property type="entry name" value="NTP_transferase"/>
    <property type="match status" value="1"/>
</dbReference>
<feature type="domain" description="Nucleotidyl transferase" evidence="2">
    <location>
        <begin position="2"/>
        <end position="215"/>
    </location>
</feature>
<comment type="similarity">
    <text evidence="1">Belongs to the transferase hexapeptide repeat family.</text>
</comment>
<dbReference type="Proteomes" id="UP000266239">
    <property type="component" value="Unassembled WGS sequence"/>
</dbReference>
<dbReference type="Gene3D" id="2.160.10.10">
    <property type="entry name" value="Hexapeptide repeat proteins"/>
    <property type="match status" value="1"/>
</dbReference>
<dbReference type="SUPFAM" id="SSF53448">
    <property type="entry name" value="Nucleotide-diphospho-sugar transferases"/>
    <property type="match status" value="1"/>
</dbReference>
<feature type="domain" description="Mannose-1-phosphate guanyltransferase C-terminal" evidence="3">
    <location>
        <begin position="295"/>
        <end position="460"/>
    </location>
</feature>
<organism evidence="4 5">
    <name type="scientific">Aphanomyces astaci</name>
    <name type="common">Crayfish plague agent</name>
    <dbReference type="NCBI Taxonomy" id="112090"/>
    <lineage>
        <taxon>Eukaryota</taxon>
        <taxon>Sar</taxon>
        <taxon>Stramenopiles</taxon>
        <taxon>Oomycota</taxon>
        <taxon>Saprolegniomycetes</taxon>
        <taxon>Saprolegniales</taxon>
        <taxon>Verrucalvaceae</taxon>
        <taxon>Aphanomyces</taxon>
    </lineage>
</organism>